<dbReference type="PRINTS" id="PR01554">
    <property type="entry name" value="FIMREGULATRY"/>
</dbReference>
<evidence type="ECO:0000256" key="1">
    <source>
        <dbReference type="ARBA" id="ARBA00023015"/>
    </source>
</evidence>
<dbReference type="Pfam" id="PF03333">
    <property type="entry name" value="PapB"/>
    <property type="match status" value="1"/>
</dbReference>
<reference evidence="3" key="1">
    <citation type="submission" date="2009-12" db="EMBL/GenBank/DDBJ databases">
        <authorList>
            <person name="Weinstock G."/>
            <person name="Sodergren E."/>
            <person name="Clifton S."/>
            <person name="Fulton L."/>
            <person name="Fulton B."/>
            <person name="Courtney L."/>
            <person name="Fronick C."/>
            <person name="Harrison M."/>
            <person name="Strong C."/>
            <person name="Farmer C."/>
            <person name="Delahaunty K."/>
            <person name="Markovic C."/>
            <person name="Hall O."/>
            <person name="Minx P."/>
            <person name="Tomlinson C."/>
            <person name="Mitreva M."/>
            <person name="Nelson J."/>
            <person name="Hou S."/>
            <person name="Wollam A."/>
            <person name="Pepin K.H."/>
            <person name="Johnson M."/>
            <person name="Bhonagiri V."/>
            <person name="Nash W.E."/>
            <person name="Warren W."/>
            <person name="Chinwalla A."/>
            <person name="Mardis E.R."/>
            <person name="Wilson R.K."/>
        </authorList>
    </citation>
    <scope>NUCLEOTIDE SEQUENCE [LARGE SCALE GENOMIC DNA]</scope>
    <source>
        <strain evidence="3">DSM 4541</strain>
    </source>
</reference>
<dbReference type="HOGENOM" id="CLU_134320_0_0_6"/>
<organism evidence="3 4">
    <name type="scientific">Providencia rustigianii DSM 4541</name>
    <dbReference type="NCBI Taxonomy" id="500637"/>
    <lineage>
        <taxon>Bacteria</taxon>
        <taxon>Pseudomonadati</taxon>
        <taxon>Pseudomonadota</taxon>
        <taxon>Gammaproteobacteria</taxon>
        <taxon>Enterobacterales</taxon>
        <taxon>Morganellaceae</taxon>
        <taxon>Providencia</taxon>
    </lineage>
</organism>
<keyword evidence="4" id="KW-1185">Reference proteome</keyword>
<sequence>MELFNKDEYLFREKPGWLVKGRVNKGHFKLLIELSQIRSSKSIYALEEYLVKGKELKDVCNECDITPSKFTNSLRKLQKISQSVIYALPYYRG</sequence>
<gene>
    <name evidence="3" type="ORF">PROVRUST_08082</name>
</gene>
<dbReference type="InterPro" id="IPR004356">
    <property type="entry name" value="Adhesin_operon_reg_prot"/>
</dbReference>
<dbReference type="InterPro" id="IPR053721">
    <property type="entry name" value="Fimbrial_Adhesin_Reg"/>
</dbReference>
<evidence type="ECO:0000313" key="3">
    <source>
        <dbReference type="EMBL" id="EFB70909.1"/>
    </source>
</evidence>
<dbReference type="AlphaFoldDB" id="D1P762"/>
<proteinExistence type="predicted"/>
<comment type="caution">
    <text evidence="3">The sequence shown here is derived from an EMBL/GenBank/DDBJ whole genome shotgun (WGS) entry which is preliminary data.</text>
</comment>
<dbReference type="GO" id="GO:0006355">
    <property type="term" value="P:regulation of DNA-templated transcription"/>
    <property type="evidence" value="ECO:0007669"/>
    <property type="project" value="InterPro"/>
</dbReference>
<protein>
    <submittedName>
        <fullName evidence="3">Adhesin biosynthesis transcription regulatory protein</fullName>
    </submittedName>
</protein>
<accession>D1P762</accession>
<dbReference type="Gene3D" id="1.10.10.2690">
    <property type="match status" value="1"/>
</dbReference>
<evidence type="ECO:0000313" key="4">
    <source>
        <dbReference type="Proteomes" id="UP000005512"/>
    </source>
</evidence>
<dbReference type="EMBL" id="ABXV02000046">
    <property type="protein sequence ID" value="EFB70909.1"/>
    <property type="molecule type" value="Genomic_DNA"/>
</dbReference>
<keyword evidence="2" id="KW-0804">Transcription</keyword>
<keyword evidence="1" id="KW-0805">Transcription regulation</keyword>
<dbReference type="RefSeq" id="WP_006816077.1">
    <property type="nucleotide sequence ID" value="NZ_GG703821.1"/>
</dbReference>
<evidence type="ECO:0000256" key="2">
    <source>
        <dbReference type="ARBA" id="ARBA00023163"/>
    </source>
</evidence>
<name>D1P762_9GAMM</name>
<dbReference type="Proteomes" id="UP000005512">
    <property type="component" value="Unassembled WGS sequence"/>
</dbReference>